<accession>A0A9D3U7L8</accession>
<sequence>MTKLFYKFLVSSNPIRFTEIELLDDDDVETMVALYCPLGRLNTKPIQLFAELEDVEPIESVTHLSQQYGVENLRTEVPRLSVHGFDIDFNVGFLNQYGGGLKICPVIIETDVLGEDFSDPDLNDVPDDIDDKGPDGANGHAPSVRNLSHGIIIRNDPGAHMSIIDPDAANASKFPEYLDIIPCHLVLEDLESEELFVGQRFVSKDECVNAIKHYSLKVSIDYRVADSKLTIYVGECWKLTKGCKWWVRVVFIQRSQK</sequence>
<evidence type="ECO:0000313" key="2">
    <source>
        <dbReference type="EMBL" id="KAH1031439.1"/>
    </source>
</evidence>
<dbReference type="InterPro" id="IPR004332">
    <property type="entry name" value="Transposase_MuDR"/>
</dbReference>
<gene>
    <name evidence="2" type="ORF">J1N35_043613</name>
</gene>
<dbReference type="AlphaFoldDB" id="A0A9D3U7L8"/>
<proteinExistence type="predicted"/>
<name>A0A9D3U7L8_9ROSI</name>
<protein>
    <recommendedName>
        <fullName evidence="1">Transposase MuDR plant domain-containing protein</fullName>
    </recommendedName>
</protein>
<reference evidence="2 3" key="1">
    <citation type="journal article" date="2021" name="Plant Biotechnol. J.">
        <title>Multi-omics assisted identification of the key and species-specific regulatory components of drought-tolerant mechanisms in Gossypium stocksii.</title>
        <authorList>
            <person name="Yu D."/>
            <person name="Ke L."/>
            <person name="Zhang D."/>
            <person name="Wu Y."/>
            <person name="Sun Y."/>
            <person name="Mei J."/>
            <person name="Sun J."/>
            <person name="Sun Y."/>
        </authorList>
    </citation>
    <scope>NUCLEOTIDE SEQUENCE [LARGE SCALE GENOMIC DNA]</scope>
    <source>
        <strain evidence="3">cv. E1</strain>
        <tissue evidence="2">Leaf</tissue>
    </source>
</reference>
<dbReference type="OrthoDB" id="10438082at2759"/>
<dbReference type="Pfam" id="PF03108">
    <property type="entry name" value="DBD_Tnp_Mut"/>
    <property type="match status" value="1"/>
</dbReference>
<feature type="domain" description="Transposase MuDR plant" evidence="1">
    <location>
        <begin position="195"/>
        <end position="249"/>
    </location>
</feature>
<dbReference type="EMBL" id="JAIQCV010000013">
    <property type="protein sequence ID" value="KAH1031439.1"/>
    <property type="molecule type" value="Genomic_DNA"/>
</dbReference>
<evidence type="ECO:0000313" key="3">
    <source>
        <dbReference type="Proteomes" id="UP000828251"/>
    </source>
</evidence>
<comment type="caution">
    <text evidence="2">The sequence shown here is derived from an EMBL/GenBank/DDBJ whole genome shotgun (WGS) entry which is preliminary data.</text>
</comment>
<keyword evidence="3" id="KW-1185">Reference proteome</keyword>
<organism evidence="2 3">
    <name type="scientific">Gossypium stocksii</name>
    <dbReference type="NCBI Taxonomy" id="47602"/>
    <lineage>
        <taxon>Eukaryota</taxon>
        <taxon>Viridiplantae</taxon>
        <taxon>Streptophyta</taxon>
        <taxon>Embryophyta</taxon>
        <taxon>Tracheophyta</taxon>
        <taxon>Spermatophyta</taxon>
        <taxon>Magnoliopsida</taxon>
        <taxon>eudicotyledons</taxon>
        <taxon>Gunneridae</taxon>
        <taxon>Pentapetalae</taxon>
        <taxon>rosids</taxon>
        <taxon>malvids</taxon>
        <taxon>Malvales</taxon>
        <taxon>Malvaceae</taxon>
        <taxon>Malvoideae</taxon>
        <taxon>Gossypium</taxon>
    </lineage>
</organism>
<evidence type="ECO:0000259" key="1">
    <source>
        <dbReference type="Pfam" id="PF03108"/>
    </source>
</evidence>
<dbReference type="Proteomes" id="UP000828251">
    <property type="component" value="Unassembled WGS sequence"/>
</dbReference>